<keyword evidence="2" id="KW-0479">Metal-binding</keyword>
<feature type="signal peptide" evidence="4">
    <location>
        <begin position="1"/>
        <end position="22"/>
    </location>
</feature>
<dbReference type="PROSITE" id="PS51257">
    <property type="entry name" value="PROKAR_LIPOPROTEIN"/>
    <property type="match status" value="1"/>
</dbReference>
<dbReference type="PIRSF" id="PIRSF004846">
    <property type="entry name" value="ModA"/>
    <property type="match status" value="1"/>
</dbReference>
<evidence type="ECO:0000313" key="6">
    <source>
        <dbReference type="Proteomes" id="UP001523566"/>
    </source>
</evidence>
<evidence type="ECO:0000256" key="1">
    <source>
        <dbReference type="ARBA" id="ARBA00009175"/>
    </source>
</evidence>
<dbReference type="NCBIfam" id="TIGR01256">
    <property type="entry name" value="modA"/>
    <property type="match status" value="1"/>
</dbReference>
<comment type="similarity">
    <text evidence="1">Belongs to the bacterial solute-binding protein ModA family.</text>
</comment>
<proteinExistence type="inferred from homology"/>
<dbReference type="Proteomes" id="UP001523566">
    <property type="component" value="Unassembled WGS sequence"/>
</dbReference>
<dbReference type="Gene3D" id="3.40.190.10">
    <property type="entry name" value="Periplasmic binding protein-like II"/>
    <property type="match status" value="2"/>
</dbReference>
<evidence type="ECO:0000256" key="3">
    <source>
        <dbReference type="ARBA" id="ARBA00022729"/>
    </source>
</evidence>
<dbReference type="SUPFAM" id="SSF53850">
    <property type="entry name" value="Periplasmic binding protein-like II"/>
    <property type="match status" value="1"/>
</dbReference>
<reference evidence="5 6" key="1">
    <citation type="journal article" date="2022" name="Genome Biol. Evol.">
        <title>Host diet, physiology and behaviors set the stage for Lachnospiraceae cladogenesis.</title>
        <authorList>
            <person name="Vera-Ponce De Leon A."/>
            <person name="Schneider M."/>
            <person name="Jahnes B.C."/>
            <person name="Sadowski V."/>
            <person name="Camuy-Velez L.A."/>
            <person name="Duan J."/>
            <person name="Sabree Z.L."/>
        </authorList>
    </citation>
    <scope>NUCLEOTIDE SEQUENCE [LARGE SCALE GENOMIC DNA]</scope>
    <source>
        <strain evidence="5 6">PAL113</strain>
    </source>
</reference>
<dbReference type="InterPro" id="IPR050682">
    <property type="entry name" value="ModA/WtpA"/>
</dbReference>
<dbReference type="RefSeq" id="WP_262065881.1">
    <property type="nucleotide sequence ID" value="NZ_JAMXOD010000007.1"/>
</dbReference>
<dbReference type="PANTHER" id="PTHR30632:SF0">
    <property type="entry name" value="SULFATE-BINDING PROTEIN"/>
    <property type="match status" value="1"/>
</dbReference>
<keyword evidence="6" id="KW-1185">Reference proteome</keyword>
<evidence type="ECO:0000256" key="2">
    <source>
        <dbReference type="ARBA" id="ARBA00022723"/>
    </source>
</evidence>
<dbReference type="PANTHER" id="PTHR30632">
    <property type="entry name" value="MOLYBDATE-BINDING PERIPLASMIC PROTEIN"/>
    <property type="match status" value="1"/>
</dbReference>
<keyword evidence="3 4" id="KW-0732">Signal</keyword>
<feature type="chain" id="PRO_5046780961" evidence="4">
    <location>
        <begin position="23"/>
        <end position="275"/>
    </location>
</feature>
<dbReference type="Pfam" id="PF13531">
    <property type="entry name" value="SBP_bac_11"/>
    <property type="match status" value="1"/>
</dbReference>
<dbReference type="EMBL" id="JAMZFW010000007">
    <property type="protein sequence ID" value="MCP1102096.1"/>
    <property type="molecule type" value="Genomic_DNA"/>
</dbReference>
<organism evidence="5 6">
    <name type="scientific">Aequitasia blattaphilus</name>
    <dbReference type="NCBI Taxonomy" id="2949332"/>
    <lineage>
        <taxon>Bacteria</taxon>
        <taxon>Bacillati</taxon>
        <taxon>Bacillota</taxon>
        <taxon>Clostridia</taxon>
        <taxon>Lachnospirales</taxon>
        <taxon>Lachnospiraceae</taxon>
        <taxon>Aequitasia</taxon>
    </lineage>
</organism>
<protein>
    <submittedName>
        <fullName evidence="5">Molybdate ABC transporter substrate-binding protein</fullName>
    </submittedName>
</protein>
<evidence type="ECO:0000256" key="4">
    <source>
        <dbReference type="SAM" id="SignalP"/>
    </source>
</evidence>
<comment type="caution">
    <text evidence="5">The sequence shown here is derived from an EMBL/GenBank/DDBJ whole genome shotgun (WGS) entry which is preliminary data.</text>
</comment>
<dbReference type="InterPro" id="IPR005950">
    <property type="entry name" value="ModA"/>
</dbReference>
<accession>A0ABT1EB62</accession>
<gene>
    <name evidence="5" type="primary">modA</name>
    <name evidence="5" type="ORF">NK125_06645</name>
</gene>
<name>A0ABT1EB62_9FIRM</name>
<sequence length="275" mass="30185">MKKRVLAVFMMLVLGASLIACAKKTPAEEPKEETVVETKEEVALTVFAAASMTETLQDIAELYKDEAPHVSLSFNFDSSGTLQTQIEEGADCDVFISAGEKQVNELEEGEYLVKDSRFDLLLNKVTLCVPTDNPKEINSFEDLVSKLPSEEMLFAMGNSDVPVGQYTQKIFEHFQLDEAVLAESGKISYGSNVKEVTTWVSEGSVDAGVVYCTDAFSAGLEIVDEATEEMCGKVLYPAAVVKATENEEEAKAYLEFLQSDQAVEIFEKVGFTKAF</sequence>
<evidence type="ECO:0000313" key="5">
    <source>
        <dbReference type="EMBL" id="MCP1102096.1"/>
    </source>
</evidence>